<name>A0A6I8PV08_XENTR</name>
<evidence type="ECO:0000313" key="4">
    <source>
        <dbReference type="Ensembl" id="ENSXETP00000064364"/>
    </source>
</evidence>
<dbReference type="Gene3D" id="2.120.10.80">
    <property type="entry name" value="Kelch-type beta propeller"/>
    <property type="match status" value="1"/>
</dbReference>
<sequence>MVTLDELQRSTAQVGESVHRTTISRALHKVGLYGRVARRKPLLTENHKRSRLQFATSHVGDTANMWKKVLWSDETKMELFGQNAKRYVWRKTNTAHHSEHTIPTVKYGGGSIMLWGCFSSAGTGKLVRVDGKMDGAKYRAILEENLLESAKDLRLGRRFTFKQDNDPKNKARATMEWFKTKHIHVLEWPSQSPDLNPIENLWQDLKTAAKMEKKVSKRSKKDEEDLEALIAEFQTLDAKKTQIIETSCPPPSPRLNGSLTPHPEKDELILFGGEYFNGQKTFLYNELYIYNIKKNTWSKIDIPNPPPRRCAHQAAAVPQGGGQIWIFGGEFASPDGEQFYHYKDLWVLHLQTKTWEQIKASGGPSGRSGHRMTYCKRQLIVFGGFHESTRDYIYYNDVYTFNLDSFTWAKLSPSGTAPLPRSGCQMTTNQDGSVVIYGGYSKQKVKKDVDKGTVHTDMFLLKQEGADKWVWSRLNPSGVKPTPRTGFSGTLGPNNRILLFGGVYDEEEEESIEGDFFNDIYMYDMGKNRWFTGQIKGPKTEKKKRRRGNKQAEAESNSESGEVGAQKPPEPVEVIKEIVAEDGTVMTIKQVISGSATSESEEEDSVEEEDDEGARSPAVEPCPRSNTMIAAKQGVLYAYGGMFEVGDRQFTLNDLYSLDLHKMEEWKVLVEMDPKTQEWLDESDSEDEEEDAEGAEGGDEEEEEDEDSEDSDEDSHPPVEPQEKYPDYLARTEEYWVKLARANMGPDAKEKKVLKVAQAMAKTFYELKD</sequence>
<accession>A0A6I8PV08</accession>
<reference evidence="4" key="2">
    <citation type="submission" date="2020-05" db="UniProtKB">
        <authorList>
            <consortium name="Ensembl"/>
        </authorList>
    </citation>
    <scope>IDENTIFICATION</scope>
</reference>
<dbReference type="Gene3D" id="2.130.10.80">
    <property type="entry name" value="Galactose oxidase/kelch, beta-propeller"/>
    <property type="match status" value="1"/>
</dbReference>
<dbReference type="GO" id="GO:0015074">
    <property type="term" value="P:DNA integration"/>
    <property type="evidence" value="ECO:0007669"/>
    <property type="project" value="InterPro"/>
</dbReference>
<dbReference type="Ensembl" id="ENSXETT00000100542">
    <property type="protein sequence ID" value="ENSXETP00000064364"/>
    <property type="gene ID" value="ENSXETG00000017380"/>
</dbReference>
<feature type="compositionally biased region" description="Acidic residues" evidence="1">
    <location>
        <begin position="599"/>
        <end position="612"/>
    </location>
</feature>
<feature type="region of interest" description="Disordered" evidence="1">
    <location>
        <begin position="532"/>
        <end position="570"/>
    </location>
</feature>
<dbReference type="GeneTree" id="ENSGT00390000003374"/>
<dbReference type="SUPFAM" id="SSF117281">
    <property type="entry name" value="Kelch motif"/>
    <property type="match status" value="1"/>
</dbReference>
<feature type="domain" description="Tc1-like transposase DDE" evidence="3">
    <location>
        <begin position="69"/>
        <end position="218"/>
    </location>
</feature>
<dbReference type="GO" id="GO:0006313">
    <property type="term" value="P:DNA transposition"/>
    <property type="evidence" value="ECO:0007669"/>
    <property type="project" value="InterPro"/>
</dbReference>
<dbReference type="AlphaFoldDB" id="A0A6I8PV08"/>
<dbReference type="FunCoup" id="A0A6I8PV08">
    <property type="interactions" value="1727"/>
</dbReference>
<evidence type="ECO:0000259" key="2">
    <source>
        <dbReference type="Pfam" id="PF01498"/>
    </source>
</evidence>
<dbReference type="GO" id="GO:0003677">
    <property type="term" value="F:DNA binding"/>
    <property type="evidence" value="ECO:0007669"/>
    <property type="project" value="InterPro"/>
</dbReference>
<dbReference type="Pfam" id="PF24681">
    <property type="entry name" value="Kelch_KLHDC2_KLHL20_DRC7"/>
    <property type="match status" value="1"/>
</dbReference>
<dbReference type="Bgee" id="ENSXETG00000017380">
    <property type="expression patterns" value="Expressed in embryo and 14 other cell types or tissues"/>
</dbReference>
<dbReference type="Pfam" id="PF13358">
    <property type="entry name" value="DDE_3"/>
    <property type="match status" value="1"/>
</dbReference>
<feature type="domain" description="Transposase Tc1-like" evidence="2">
    <location>
        <begin position="2"/>
        <end position="59"/>
    </location>
</feature>
<dbReference type="InParanoid" id="A0A6I8PV08"/>
<reference evidence="4" key="1">
    <citation type="journal article" date="2010" name="Science">
        <title>The genome of the Western clawed frog Xenopus tropicalis.</title>
        <authorList>
            <person name="Hellsten U."/>
            <person name="Harland R.M."/>
            <person name="Gilchrist M.J."/>
            <person name="Hendrix D."/>
            <person name="Jurka J."/>
            <person name="Kapitonov V."/>
            <person name="Ovcharenko I."/>
            <person name="Putnam N.H."/>
            <person name="Shu S."/>
            <person name="Taher L."/>
            <person name="Blitz I.L."/>
            <person name="Blumberg B."/>
            <person name="Dichmann D.S."/>
            <person name="Dubchak I."/>
            <person name="Amaya E."/>
            <person name="Detter J.C."/>
            <person name="Fletcher R."/>
            <person name="Gerhard D.S."/>
            <person name="Goodstein D."/>
            <person name="Graves T."/>
            <person name="Grigoriev I.V."/>
            <person name="Grimwood J."/>
            <person name="Kawashima T."/>
            <person name="Lindquist E."/>
            <person name="Lucas S.M."/>
            <person name="Mead P.E."/>
            <person name="Mitros T."/>
            <person name="Ogino H."/>
            <person name="Ohta Y."/>
            <person name="Poliakov A.V."/>
            <person name="Pollet N."/>
            <person name="Robert J."/>
            <person name="Salamov A."/>
            <person name="Sater A.K."/>
            <person name="Schmutz J."/>
            <person name="Terry A."/>
            <person name="Vize P.D."/>
            <person name="Warren W.C."/>
            <person name="Wells D."/>
            <person name="Wills A."/>
            <person name="Wilson R.K."/>
            <person name="Zimmerman L.B."/>
            <person name="Zorn A.M."/>
            <person name="Grainger R."/>
            <person name="Grammer T."/>
            <person name="Khokha M.K."/>
            <person name="Richardson P.M."/>
            <person name="Rokhsar D.S."/>
        </authorList>
    </citation>
    <scope>NUCLEOTIDE SEQUENCE [LARGE SCALE GENOMIC DNA]</scope>
    <source>
        <strain evidence="4">Nigerian</strain>
    </source>
</reference>
<dbReference type="InterPro" id="IPR002492">
    <property type="entry name" value="Transposase_Tc1-like"/>
</dbReference>
<dbReference type="PANTHER" id="PTHR46063:SF1">
    <property type="entry name" value="KELCH DOMAIN-CONTAINING PROTEIN 4"/>
    <property type="match status" value="1"/>
</dbReference>
<dbReference type="Xenbase" id="XB-GENE-987963">
    <property type="gene designation" value="klhdc4"/>
</dbReference>
<dbReference type="InterPro" id="IPR052588">
    <property type="entry name" value="Kelch_domain_protein"/>
</dbReference>
<proteinExistence type="predicted"/>
<evidence type="ECO:0000259" key="3">
    <source>
        <dbReference type="Pfam" id="PF13358"/>
    </source>
</evidence>
<protein>
    <submittedName>
        <fullName evidence="4">Kelch domain containing 4</fullName>
    </submittedName>
</protein>
<dbReference type="PANTHER" id="PTHR46063">
    <property type="entry name" value="KELCH DOMAIN-CONTAINING PROTEIN"/>
    <property type="match status" value="1"/>
</dbReference>
<feature type="region of interest" description="Disordered" evidence="1">
    <location>
        <begin position="592"/>
        <end position="625"/>
    </location>
</feature>
<feature type="compositionally biased region" description="Basic and acidic residues" evidence="1">
    <location>
        <begin position="714"/>
        <end position="728"/>
    </location>
</feature>
<evidence type="ECO:0000256" key="1">
    <source>
        <dbReference type="SAM" id="MobiDB-lite"/>
    </source>
</evidence>
<dbReference type="InterPro" id="IPR036397">
    <property type="entry name" value="RNaseH_sf"/>
</dbReference>
<dbReference type="Pfam" id="PF01498">
    <property type="entry name" value="HTH_Tnp_Tc3_2"/>
    <property type="match status" value="1"/>
</dbReference>
<gene>
    <name evidence="4" type="primary">klhdc4</name>
</gene>
<dbReference type="InterPro" id="IPR038717">
    <property type="entry name" value="Tc1-like_DDE_dom"/>
</dbReference>
<dbReference type="Gene3D" id="3.30.420.10">
    <property type="entry name" value="Ribonuclease H-like superfamily/Ribonuclease H"/>
    <property type="match status" value="1"/>
</dbReference>
<dbReference type="InterPro" id="IPR037293">
    <property type="entry name" value="Gal_Oxidase_central_sf"/>
</dbReference>
<dbReference type="InterPro" id="IPR015915">
    <property type="entry name" value="Kelch-typ_b-propeller"/>
</dbReference>
<feature type="region of interest" description="Disordered" evidence="1">
    <location>
        <begin position="677"/>
        <end position="728"/>
    </location>
</feature>
<organism evidence="4">
    <name type="scientific">Xenopus tropicalis</name>
    <name type="common">Western clawed frog</name>
    <name type="synonym">Silurana tropicalis</name>
    <dbReference type="NCBI Taxonomy" id="8364"/>
    <lineage>
        <taxon>Eukaryota</taxon>
        <taxon>Metazoa</taxon>
        <taxon>Chordata</taxon>
        <taxon>Craniata</taxon>
        <taxon>Vertebrata</taxon>
        <taxon>Euteleostomi</taxon>
        <taxon>Amphibia</taxon>
        <taxon>Batrachia</taxon>
        <taxon>Anura</taxon>
        <taxon>Pipoidea</taxon>
        <taxon>Pipidae</taxon>
        <taxon>Xenopodinae</taxon>
        <taxon>Xenopus</taxon>
        <taxon>Silurana</taxon>
    </lineage>
</organism>
<feature type="compositionally biased region" description="Acidic residues" evidence="1">
    <location>
        <begin position="679"/>
        <end position="713"/>
    </location>
</feature>